<dbReference type="InParanoid" id="A0A0F7IHZ6"/>
<proteinExistence type="predicted"/>
<dbReference type="GeneID" id="24803601"/>
<feature type="domain" description="Water stress and hypersensitive response" evidence="1">
    <location>
        <begin position="159"/>
        <end position="276"/>
    </location>
</feature>
<dbReference type="AlphaFoldDB" id="A0A0F7IHZ6"/>
<dbReference type="SUPFAM" id="SSF117070">
    <property type="entry name" value="LEA14-like"/>
    <property type="match status" value="2"/>
</dbReference>
<evidence type="ECO:0000313" key="3">
    <source>
        <dbReference type="Proteomes" id="UP000034723"/>
    </source>
</evidence>
<evidence type="ECO:0000313" key="2">
    <source>
        <dbReference type="EMBL" id="AKG91650.1"/>
    </source>
</evidence>
<feature type="domain" description="Water stress and hypersensitive response" evidence="1">
    <location>
        <begin position="24"/>
        <end position="136"/>
    </location>
</feature>
<sequence>MRVWHILLIALAVTLTAGCVQPGIKDVQAHWGEVNDQYSELVANVDINNPLPFLPLKDVESYVYINGIQIAHGNAIDIEKDRVVLSIKIENQRIKDMWVSHLQHGENSEMMIKIVPVINLLVFDYRYPIEVSQQLTTNMLGMGFEDQVVSVGGVDIFAFRDIRLELGKVDNLRTELVVSGTAENNAPVSIDISKIEYSIEMNGITMGKGVEEINLNLKPGEKEKVRVPIYLDNTKLPEWWVTHVKNGEKTTVKVNAKIYVSFMGAEYPIQISQETQFETAIASSVKI</sequence>
<protein>
    <submittedName>
        <fullName evidence="2">Conserved secreted protein</fullName>
    </submittedName>
</protein>
<dbReference type="EMBL" id="CP011267">
    <property type="protein sequence ID" value="AKG91650.1"/>
    <property type="molecule type" value="Genomic_DNA"/>
</dbReference>
<gene>
    <name evidence="2" type="ORF">GAH_01027</name>
</gene>
<organism evidence="2 3">
    <name type="scientific">Geoglobus ahangari</name>
    <dbReference type="NCBI Taxonomy" id="113653"/>
    <lineage>
        <taxon>Archaea</taxon>
        <taxon>Methanobacteriati</taxon>
        <taxon>Methanobacteriota</taxon>
        <taxon>Archaeoglobi</taxon>
        <taxon>Archaeoglobales</taxon>
        <taxon>Archaeoglobaceae</taxon>
        <taxon>Geoglobus</taxon>
    </lineage>
</organism>
<dbReference type="SMART" id="SM00769">
    <property type="entry name" value="WHy"/>
    <property type="match status" value="2"/>
</dbReference>
<dbReference type="OrthoDB" id="105458at2157"/>
<evidence type="ECO:0000259" key="1">
    <source>
        <dbReference type="SMART" id="SM00769"/>
    </source>
</evidence>
<dbReference type="Gene3D" id="2.60.40.10">
    <property type="entry name" value="Immunoglobulins"/>
    <property type="match status" value="2"/>
</dbReference>
<dbReference type="Pfam" id="PF03168">
    <property type="entry name" value="LEA_2"/>
    <property type="match status" value="1"/>
</dbReference>
<accession>A0A0F7IHZ6</accession>
<keyword evidence="3" id="KW-1185">Reference proteome</keyword>
<dbReference type="KEGG" id="gah:GAH_01027"/>
<dbReference type="InterPro" id="IPR013990">
    <property type="entry name" value="WHy-dom"/>
</dbReference>
<dbReference type="PROSITE" id="PS51257">
    <property type="entry name" value="PROKAR_LIPOPROTEIN"/>
    <property type="match status" value="1"/>
</dbReference>
<dbReference type="InterPro" id="IPR013783">
    <property type="entry name" value="Ig-like_fold"/>
</dbReference>
<reference evidence="2 3" key="1">
    <citation type="submission" date="2015-04" db="EMBL/GenBank/DDBJ databases">
        <title>The complete genome sequence of the hyperthermophilic, obligate iron-reducing archaeon Geoglobus ahangari strain 234T.</title>
        <authorList>
            <person name="Manzella M.P."/>
            <person name="Holmes D.E."/>
            <person name="Rocheleau J.M."/>
            <person name="Chung A."/>
            <person name="Reguera G."/>
            <person name="Kashefi K."/>
        </authorList>
    </citation>
    <scope>NUCLEOTIDE SEQUENCE [LARGE SCALE GENOMIC DNA]</scope>
    <source>
        <strain evidence="2 3">234</strain>
    </source>
</reference>
<dbReference type="RefSeq" id="WP_048095072.1">
    <property type="nucleotide sequence ID" value="NZ_CP011267.1"/>
</dbReference>
<dbReference type="InterPro" id="IPR004864">
    <property type="entry name" value="LEA_2"/>
</dbReference>
<dbReference type="HOGENOM" id="CLU_059309_1_0_2"/>
<dbReference type="Proteomes" id="UP000034723">
    <property type="component" value="Chromosome"/>
</dbReference>
<dbReference type="STRING" id="113653.GAH_01027"/>
<dbReference type="GO" id="GO:0009269">
    <property type="term" value="P:response to desiccation"/>
    <property type="evidence" value="ECO:0007669"/>
    <property type="project" value="InterPro"/>
</dbReference>
<name>A0A0F7IHZ6_9EURY</name>